<dbReference type="Proteomes" id="UP001597010">
    <property type="component" value="Unassembled WGS sequence"/>
</dbReference>
<evidence type="ECO:0000259" key="1">
    <source>
        <dbReference type="Pfam" id="PF02464"/>
    </source>
</evidence>
<evidence type="ECO:0000313" key="3">
    <source>
        <dbReference type="Proteomes" id="UP001597010"/>
    </source>
</evidence>
<name>A0ABW3APH8_9SPHI</name>
<dbReference type="InterPro" id="IPR008136">
    <property type="entry name" value="CinA_C"/>
</dbReference>
<comment type="caution">
    <text evidence="2">The sequence shown here is derived from an EMBL/GenBank/DDBJ whole genome shotgun (WGS) entry which is preliminary data.</text>
</comment>
<feature type="domain" description="CinA C-terminal" evidence="1">
    <location>
        <begin position="8"/>
        <end position="155"/>
    </location>
</feature>
<evidence type="ECO:0000313" key="2">
    <source>
        <dbReference type="EMBL" id="MFD0792169.1"/>
    </source>
</evidence>
<keyword evidence="3" id="KW-1185">Reference proteome</keyword>
<dbReference type="EMBL" id="JBHTHZ010000001">
    <property type="protein sequence ID" value="MFD0792169.1"/>
    <property type="molecule type" value="Genomic_DNA"/>
</dbReference>
<dbReference type="Gene3D" id="3.90.950.20">
    <property type="entry name" value="CinA-like"/>
    <property type="match status" value="1"/>
</dbReference>
<dbReference type="InterPro" id="IPR036653">
    <property type="entry name" value="CinA-like_C"/>
</dbReference>
<dbReference type="Pfam" id="PF02464">
    <property type="entry name" value="CinA"/>
    <property type="match status" value="1"/>
</dbReference>
<dbReference type="RefSeq" id="WP_377110877.1">
    <property type="nucleotide sequence ID" value="NZ_JBHTHZ010000001.1"/>
</dbReference>
<sequence length="159" mass="17211">MPSEIVIRCSKLLIEKKLTMAFAESATAGRLSAEFSLVPHCGAMLKGGVVCYDACIKQDILMVPEELVAQYTPESAEVSKAIAEGLAKFMQADVLIGVTGLTMPGGSETAEKPVGTMFIHAIINGRHLPVREVYQGRPEDIVLQTVDRVAQLLINEINR</sequence>
<protein>
    <submittedName>
        <fullName evidence="2">CinA family protein</fullName>
    </submittedName>
</protein>
<gene>
    <name evidence="2" type="ORF">ACFQZX_00995</name>
</gene>
<dbReference type="SUPFAM" id="SSF142433">
    <property type="entry name" value="CinA-like"/>
    <property type="match status" value="1"/>
</dbReference>
<proteinExistence type="predicted"/>
<organism evidence="2 3">
    <name type="scientific">Mucilaginibacter litoreus</name>
    <dbReference type="NCBI Taxonomy" id="1048221"/>
    <lineage>
        <taxon>Bacteria</taxon>
        <taxon>Pseudomonadati</taxon>
        <taxon>Bacteroidota</taxon>
        <taxon>Sphingobacteriia</taxon>
        <taxon>Sphingobacteriales</taxon>
        <taxon>Sphingobacteriaceae</taxon>
        <taxon>Mucilaginibacter</taxon>
    </lineage>
</organism>
<accession>A0ABW3APH8</accession>
<dbReference type="NCBIfam" id="TIGR00199">
    <property type="entry name" value="PncC_domain"/>
    <property type="match status" value="1"/>
</dbReference>
<reference evidence="3" key="1">
    <citation type="journal article" date="2019" name="Int. J. Syst. Evol. Microbiol.">
        <title>The Global Catalogue of Microorganisms (GCM) 10K type strain sequencing project: providing services to taxonomists for standard genome sequencing and annotation.</title>
        <authorList>
            <consortium name="The Broad Institute Genomics Platform"/>
            <consortium name="The Broad Institute Genome Sequencing Center for Infectious Disease"/>
            <person name="Wu L."/>
            <person name="Ma J."/>
        </authorList>
    </citation>
    <scope>NUCLEOTIDE SEQUENCE [LARGE SCALE GENOMIC DNA]</scope>
    <source>
        <strain evidence="3">CCUG 61484</strain>
    </source>
</reference>